<dbReference type="Pfam" id="PF00501">
    <property type="entry name" value="AMP-binding"/>
    <property type="match status" value="3"/>
</dbReference>
<dbReference type="FunFam" id="3.40.50.12780:FF:000012">
    <property type="entry name" value="Non-ribosomal peptide synthetase"/>
    <property type="match status" value="3"/>
</dbReference>
<dbReference type="PROSITE" id="PS50075">
    <property type="entry name" value="CARRIER"/>
    <property type="match status" value="3"/>
</dbReference>
<evidence type="ECO:0000313" key="7">
    <source>
        <dbReference type="Proteomes" id="UP000639274"/>
    </source>
</evidence>
<dbReference type="GO" id="GO:0044550">
    <property type="term" value="P:secondary metabolite biosynthetic process"/>
    <property type="evidence" value="ECO:0007669"/>
    <property type="project" value="UniProtKB-ARBA"/>
</dbReference>
<dbReference type="Gene3D" id="1.10.1200.10">
    <property type="entry name" value="ACP-like"/>
    <property type="match status" value="2"/>
</dbReference>
<dbReference type="InterPro" id="IPR045851">
    <property type="entry name" value="AMP-bd_C_sf"/>
</dbReference>
<dbReference type="CDD" id="cd19531">
    <property type="entry name" value="LCL_NRPS-like"/>
    <property type="match status" value="2"/>
</dbReference>
<dbReference type="FunFam" id="1.10.1200.10:FF:000005">
    <property type="entry name" value="Nonribosomal peptide synthetase 1"/>
    <property type="match status" value="2"/>
</dbReference>
<dbReference type="GO" id="GO:0005737">
    <property type="term" value="C:cytoplasm"/>
    <property type="evidence" value="ECO:0007669"/>
    <property type="project" value="TreeGrafter"/>
</dbReference>
<dbReference type="Gene3D" id="3.40.50.1820">
    <property type="entry name" value="alpha/beta hydrolase"/>
    <property type="match status" value="1"/>
</dbReference>
<dbReference type="Proteomes" id="UP000639274">
    <property type="component" value="Chromosome"/>
</dbReference>
<organism evidence="6 7">
    <name type="scientific">Agrilutibacter solisilvae</name>
    <dbReference type="NCBI Taxonomy" id="2763317"/>
    <lineage>
        <taxon>Bacteria</taxon>
        <taxon>Pseudomonadati</taxon>
        <taxon>Pseudomonadota</taxon>
        <taxon>Gammaproteobacteria</taxon>
        <taxon>Lysobacterales</taxon>
        <taxon>Lysobacteraceae</taxon>
        <taxon>Agrilutibacter</taxon>
    </lineage>
</organism>
<dbReference type="KEGG" id="lsf:I8J32_007180"/>
<comment type="cofactor">
    <cofactor evidence="1">
        <name>pantetheine 4'-phosphate</name>
        <dbReference type="ChEBI" id="CHEBI:47942"/>
    </cofactor>
</comment>
<dbReference type="InterPro" id="IPR029058">
    <property type="entry name" value="AB_hydrolase_fold"/>
</dbReference>
<dbReference type="InterPro" id="IPR020806">
    <property type="entry name" value="PKS_PP-bd"/>
</dbReference>
<gene>
    <name evidence="6" type="ORF">I8J32_007180</name>
</gene>
<dbReference type="GO" id="GO:0072330">
    <property type="term" value="P:monocarboxylic acid biosynthetic process"/>
    <property type="evidence" value="ECO:0007669"/>
    <property type="project" value="UniProtKB-ARBA"/>
</dbReference>
<evidence type="ECO:0000313" key="6">
    <source>
        <dbReference type="EMBL" id="QSX79618.1"/>
    </source>
</evidence>
<dbReference type="SUPFAM" id="SSF56801">
    <property type="entry name" value="Acetyl-CoA synthetase-like"/>
    <property type="match status" value="3"/>
</dbReference>
<sequence length="3284" mass="354714">MSADQNQALQQLRRAVALQRLQQRGGPQQDVAIVPTIPTVDRSAPLPVSWAQQRLWFLDQLDHAAGAAYHVSSALRLTGELNRDALQASLDRIVARHETLRTRFVIVDGAPRQVIGAEDSGFLLLDQDLRSLDASAQAAEMAELSASEACAPFDLSTGPLIRGRLLQLAPREHVLLVTQHHIVSDGWSTGLLVKEVSALYTAYCKGQDDPLPPLQIQYADYAAWQRQWLQGDVLQGQIDFWRTHLQGAPALLELPTDRPRPPVQSYNGARAEVSLSVELSAALRALSQRHGVTLYMTLLAGWSTLLSRLSGQSDVVIGSPVANRQRSEVEPLIGFFVNTLALRVDLTGEPTVAELLAQVKATTLGAYAHQDLPFEQVVEVLQPARSLAHSPVFQVLLGLNNTPGGGELTLPGLTLAQLQTARHSAQFDLAMSLSDSPEGLAGSVIYASDLFDAATITTMLQRWTRLLEAMVADDTQRVSRLPLLSAPEREQVLGAFNATDTAYPDATLIHSLIQAQVARQPDAIALEFDGQRLDYATLNRRANRLAHRLIAMGVQPDDRVAICVERGIGMVVGLLGVLKAGGAYVPLDPAYPDDRLAWMLGDSAPVALLTQSSLRDRLAAWAAVPTLELDAPDDASDVSDHNPEPAGHHPGQLAYVIYTSGSTGRPKGVMVEHRGLCNLATAQVRLFDVRPGSHVLQFASFSFDASISEIVMALCAGACLHLAPREALRPGAPLLATLRERHITHVTLPSSALQGFAVEDLADTGLTLILAGEALPPTARKWARGHRLINAYGPTETTVCASAYVVPEQDSGVIPAGTIPHSTIPHSTIPIGAPIANTRIYILDPAGEPVPVGVAGELYIGGVGVARGYLNRPELTAERFVRDPFARGNARMYRTGDLGRWRADGSIEYLGRNDFQVKLRGFRIELGEIEAQLLACEGVREAAVIAREDGGDRRLVAYLVAGGDVELSVPILRDRLASALPEHMVPSAIVRLEALPLTPNGKLDRRALPAPDHAAVASRPYEAPVGATEQAIAAIWQDLLGLERVGRHDHFFELGGHSLLVISLIERMRNAGMDVDVRAVFAAPALSALADRLHSGAATAARAPVPPNLITTDTTHLTPDLLPLVRLTQEEIDRIVAGVPTGASGIQDIYPLAPLQEGILFHHLMGGEGDTYLLRMVVAFDSGARMHDFVKLVQTVVDRHDILRSTVHWEDLPQPVQVVHRQVTLPLHQITVASGEAVLPQFLAATDPRRLRLDLRQAPMLAAYTAFDPDSGESLLALLSHHMVCDHVAMDLILSEIQLLLEGQGDLLPEPVPYRNFIAQAHAVPDAEHEAYFRQQLADIDEPTAPFGVLAQEHGTSHEESRIQFSDTLAQQIRDAARQHGVSTAVLFHVGWAQVLAQCSGRDDVVFGTVLSGRMQSSDAADKIVGMFINSLPIRMPLAGMTVTDAVREAYARLGELLAHEQAPLALAQRCSGVPAGLPLFTALLNYRFNNEPGQTSDAAATQAAWQGVRVLSRGRTHGSYPMTMSVEDWGQALGLSVLHMPGIDGERLVRYLEQAMQSLVDALAHTPALPMRQLAVLPPQEREHLLRLSGGDERAWREDVLVHELFEAQARDNPDAVALVCAGQTLTYGELDGRANQLARFLRTLGVKPDQRVAICMERGIEMVVALLGVMKAGGAYVPLDPHAPAERLAGILRTDPPLALLTVLAVEESLPALSLLRVVVVDDEPAIARQSAQALDRADGLTPAHLAYVIYTSGSTGMPKGVMVPHQGVVNYLMHASTGYLRDDIRGALVATPLGFDATVTTLLAPWLAGKPVVLLAEESEQCLVQLLEYCRRPEPWLFKLTPAHLDVLSNLAHAAPVATAHRLVVGGEQLTARTLRRFRENVLPHAIVVNEYGPTEAVVGCTTFVSDGREPALAGDIVPIGRPIANTRLHILGSAGEPVPVGVVGEIFIGGAGVVRGYLNRPALTEERFVPDPFAADPGARLYRTGDLARWRPDGNIEYLGRNDFQVKIRGFRIELGEIEARLASCAGVRDAVVLARDDAAGDQRLVAYVVPEDEQTAVSVVALRDRMLRELPDYMVPNAFVTLAALPLTSNGKVDRKALPAPDQSAVAAREYEAPTGELECVIAGIWQDLLSLERVGRHDHFFELGGHSLLAVRLVTRLRAVLGVEVPLSEIFAQPTLAQLAACVSGAAASAQGAIVPVDRSRALPLSWAQQRLWFLDQLDHSAGAAYHIPAALRLSGELDRAALRASLDRIVARHESLRTRFVSVDGSPQQLIAPDDAGFALFEHDLRSLDDAAQEAAVAELGASESRALFDLATGPLIRGRLLRLAEHEHVLLVTQHHIISDGWSIGVLVREVCTLYTAFSQGQPDPLLPLPVQYADYAAWQRQWLQGDVLQQQIDFWRNHLTGAPELLELPTDRPRPAAMSYAGASVPVRFSRELSDALHALSRRHGATLFMTLMAGWSALLSRLSGQDDIVIGSPVANRQRTEIEPLIGFFVNTLAFRVKLDSDPSVAQLLAQVRATTLSGYAHQDLPIEQVVEALQPARSLSHNALFQVSLSLNNTPGDDGLSRLPGLTLSGIDGHQKTTRFDLSLSMVDSADGLVGAAIYATDLFDRDTMERMLGHWVSLLAAMAADDTQAVSRLPLLTPEEREHLLVGLNGPAVDYPRDGLVHAMFEAQAARQPEAVALEFAGRQLSYGELNHRANQVAHRLIASGVRPDDRVAVCADRGLAMIVGVLGILKAGGAYVPLDPLYPADRLAWMVADSAPAVVLAPSALRERLPMLAAAGCPVLSLEDIAASAPDTPLANPHVPGLTSRHLAYVIYTSGSTGQPKGVMVEHASVMNLHTELERTIFGALGAHDRVGLNAALSFDSSIKSLLQLLSGRCVVVVPQAARAEGTALLEFLRSGRIDAIDCTPAQLESLLAAGLLQESTSHAPKAVLIGGEAIPAPTWQRLARCTSTRFFNVYGPTECTVDSSIALINGAGERPQIGRPIANARIYILDAQRQAVPMGAFGELYIAGAGVARGYLGRPDLTAERFVEDPFVDGPIDARMYRTGDVGRWLPDGTIEFTGRNDFQVKIRGFRIELGEIESRLRACAGVREAVVIAREDATGDKRLVSYLVPHEGAALSAAALREQLLLELPDYMVPGAFVTLAALPLTPNGKLDRKALPAPDQAAVASRAFEAPVGEAEEAIAAIWQELLGLDRVGRHDHFFELGGHSLLAVRVVVRLKDVLQVQVDLRDVFTSPQLSTLAELIVERQIAQFDPAELMAVLDSMEEAAPAQ</sequence>
<dbReference type="NCBIfam" id="NF003417">
    <property type="entry name" value="PRK04813.1"/>
    <property type="match status" value="3"/>
</dbReference>
<dbReference type="EMBL" id="CP071518">
    <property type="protein sequence ID" value="QSX79618.1"/>
    <property type="molecule type" value="Genomic_DNA"/>
</dbReference>
<dbReference type="PROSITE" id="PS00455">
    <property type="entry name" value="AMP_BINDING"/>
    <property type="match status" value="3"/>
</dbReference>
<evidence type="ECO:0000256" key="2">
    <source>
        <dbReference type="ARBA" id="ARBA00006432"/>
    </source>
</evidence>
<dbReference type="InterPro" id="IPR009081">
    <property type="entry name" value="PP-bd_ACP"/>
</dbReference>
<dbReference type="GO" id="GO:0043041">
    <property type="term" value="P:amino acid activation for nonribosomal peptide biosynthetic process"/>
    <property type="evidence" value="ECO:0007669"/>
    <property type="project" value="TreeGrafter"/>
</dbReference>
<dbReference type="Pfam" id="PF00668">
    <property type="entry name" value="Condensation"/>
    <property type="match status" value="3"/>
</dbReference>
<name>A0A974Y1P1_9GAMM</name>
<dbReference type="Gene3D" id="2.30.38.10">
    <property type="entry name" value="Luciferase, Domain 3"/>
    <property type="match status" value="3"/>
</dbReference>
<evidence type="ECO:0000256" key="4">
    <source>
        <dbReference type="ARBA" id="ARBA00022553"/>
    </source>
</evidence>
<feature type="domain" description="Carrier" evidence="5">
    <location>
        <begin position="1023"/>
        <end position="1097"/>
    </location>
</feature>
<dbReference type="RefSeq" id="WP_207526842.1">
    <property type="nucleotide sequence ID" value="NZ_CP071518.1"/>
</dbReference>
<keyword evidence="3" id="KW-0596">Phosphopantetheine</keyword>
<dbReference type="FunFam" id="1.10.1200.10:FF:000016">
    <property type="entry name" value="Non-ribosomal peptide synthase"/>
    <property type="match status" value="1"/>
</dbReference>
<dbReference type="InterPro" id="IPR006162">
    <property type="entry name" value="Ppantetheine_attach_site"/>
</dbReference>
<dbReference type="GO" id="GO:0031177">
    <property type="term" value="F:phosphopantetheine binding"/>
    <property type="evidence" value="ECO:0007669"/>
    <property type="project" value="InterPro"/>
</dbReference>
<dbReference type="Pfam" id="PF00550">
    <property type="entry name" value="PP-binding"/>
    <property type="match status" value="3"/>
</dbReference>
<dbReference type="InterPro" id="IPR025110">
    <property type="entry name" value="AMP-bd_C"/>
</dbReference>
<feature type="domain" description="Carrier" evidence="5">
    <location>
        <begin position="3186"/>
        <end position="3261"/>
    </location>
</feature>
<dbReference type="FunFam" id="3.30.300.30:FF:000010">
    <property type="entry name" value="Enterobactin synthetase component F"/>
    <property type="match status" value="3"/>
</dbReference>
<dbReference type="FunFam" id="2.30.38.10:FF:000001">
    <property type="entry name" value="Non-ribosomal peptide synthetase PvdI"/>
    <property type="match status" value="3"/>
</dbReference>
<evidence type="ECO:0000259" key="5">
    <source>
        <dbReference type="PROSITE" id="PS50075"/>
    </source>
</evidence>
<dbReference type="CDD" id="cd19544">
    <property type="entry name" value="E-C_NRPS"/>
    <property type="match status" value="1"/>
</dbReference>
<dbReference type="NCBIfam" id="TIGR01733">
    <property type="entry name" value="AA-adenyl-dom"/>
    <property type="match status" value="3"/>
</dbReference>
<dbReference type="FunFam" id="3.40.50.980:FF:000001">
    <property type="entry name" value="Non-ribosomal peptide synthetase"/>
    <property type="match status" value="3"/>
</dbReference>
<dbReference type="Gene3D" id="3.30.300.30">
    <property type="match status" value="3"/>
</dbReference>
<dbReference type="PANTHER" id="PTHR45527:SF1">
    <property type="entry name" value="FATTY ACID SYNTHASE"/>
    <property type="match status" value="1"/>
</dbReference>
<dbReference type="CDD" id="cd05930">
    <property type="entry name" value="A_NRPS"/>
    <property type="match status" value="3"/>
</dbReference>
<keyword evidence="4" id="KW-0597">Phosphoprotein</keyword>
<dbReference type="Gene3D" id="3.30.559.30">
    <property type="entry name" value="Nonribosomal peptide synthetase, condensation domain"/>
    <property type="match status" value="3"/>
</dbReference>
<dbReference type="InterPro" id="IPR001242">
    <property type="entry name" value="Condensation_dom"/>
</dbReference>
<accession>A0A974Y1P1</accession>
<dbReference type="InterPro" id="IPR036736">
    <property type="entry name" value="ACP-like_sf"/>
</dbReference>
<dbReference type="Gene3D" id="3.40.50.980">
    <property type="match status" value="6"/>
</dbReference>
<dbReference type="SUPFAM" id="SSF47336">
    <property type="entry name" value="ACP-like"/>
    <property type="match status" value="3"/>
</dbReference>
<feature type="domain" description="Carrier" evidence="5">
    <location>
        <begin position="2118"/>
        <end position="2193"/>
    </location>
</feature>
<comment type="similarity">
    <text evidence="2">Belongs to the ATP-dependent AMP-binding enzyme family.</text>
</comment>
<dbReference type="SUPFAM" id="SSF52777">
    <property type="entry name" value="CoA-dependent acyltransferases"/>
    <property type="match status" value="6"/>
</dbReference>
<dbReference type="InterPro" id="IPR000873">
    <property type="entry name" value="AMP-dep_synth/lig_dom"/>
</dbReference>
<dbReference type="PROSITE" id="PS00012">
    <property type="entry name" value="PHOSPHOPANTETHEINE"/>
    <property type="match status" value="2"/>
</dbReference>
<keyword evidence="7" id="KW-1185">Reference proteome</keyword>
<dbReference type="GO" id="GO:0003824">
    <property type="term" value="F:catalytic activity"/>
    <property type="evidence" value="ECO:0007669"/>
    <property type="project" value="InterPro"/>
</dbReference>
<dbReference type="PANTHER" id="PTHR45527">
    <property type="entry name" value="NONRIBOSOMAL PEPTIDE SYNTHETASE"/>
    <property type="match status" value="1"/>
</dbReference>
<dbReference type="InterPro" id="IPR010071">
    <property type="entry name" value="AA_adenyl_dom"/>
</dbReference>
<evidence type="ECO:0000256" key="1">
    <source>
        <dbReference type="ARBA" id="ARBA00001957"/>
    </source>
</evidence>
<dbReference type="SMART" id="SM00823">
    <property type="entry name" value="PKS_PP"/>
    <property type="match status" value="3"/>
</dbReference>
<protein>
    <submittedName>
        <fullName evidence="6">Amino acid adenylation domain-containing protein</fullName>
    </submittedName>
</protein>
<dbReference type="InterPro" id="IPR020845">
    <property type="entry name" value="AMP-binding_CS"/>
</dbReference>
<evidence type="ECO:0000256" key="3">
    <source>
        <dbReference type="ARBA" id="ARBA00022450"/>
    </source>
</evidence>
<dbReference type="Pfam" id="PF13193">
    <property type="entry name" value="AMP-binding_C"/>
    <property type="match status" value="3"/>
</dbReference>
<reference evidence="6 7" key="1">
    <citation type="submission" date="2021-03" db="EMBL/GenBank/DDBJ databases">
        <title>Lysobacter sp. nov. isolated from soil of gangwondo yeongwol, south Korea.</title>
        <authorList>
            <person name="Kim K.R."/>
            <person name="Kim K.H."/>
            <person name="Jeon C.O."/>
        </authorList>
    </citation>
    <scope>NUCLEOTIDE SEQUENCE [LARGE SCALE GENOMIC DNA]</scope>
    <source>
        <strain evidence="6 7">R19</strain>
    </source>
</reference>
<proteinExistence type="inferred from homology"/>
<dbReference type="Gene3D" id="3.30.559.10">
    <property type="entry name" value="Chloramphenicol acetyltransferase-like domain"/>
    <property type="match status" value="3"/>
</dbReference>
<dbReference type="InterPro" id="IPR023213">
    <property type="entry name" value="CAT-like_dom_sf"/>
</dbReference>
<dbReference type="FunFam" id="3.30.559.10:FF:000012">
    <property type="entry name" value="Non-ribosomal peptide synthetase"/>
    <property type="match status" value="2"/>
</dbReference>